<dbReference type="OrthoDB" id="3289286at2"/>
<dbReference type="RefSeq" id="WP_136426084.1">
    <property type="nucleotide sequence ID" value="NZ_SSSM01000001.1"/>
</dbReference>
<dbReference type="SMART" id="SM00895">
    <property type="entry name" value="FCD"/>
    <property type="match status" value="1"/>
</dbReference>
<keyword evidence="6" id="KW-1185">Reference proteome</keyword>
<dbReference type="InterPro" id="IPR036390">
    <property type="entry name" value="WH_DNA-bd_sf"/>
</dbReference>
<sequence>MSTDVCGRLDGHSVDQRSEAHVGATAGQSNLAYEQIKRAIIAGDLTTGQVISESQLAALCNVSRTPIREAVQRLEMEQFLVRGERGLTVPDPTPGDIYEIYETRGILETANARLAAERRTNLDLANITHLTADARAITDRSIAAITTANLEFARAIWRASHNQSLAETLERLGTPHVRFGGSSTLSMPGQWDKVLAHHSAMLDAIEVRDADRAAELASAHIADVRDVRIRMWHDRNRGVTADLGSVATPV</sequence>
<protein>
    <submittedName>
        <fullName evidence="5">GntR family transcriptional regulator</fullName>
    </submittedName>
</protein>
<keyword evidence="2" id="KW-0238">DNA-binding</keyword>
<dbReference type="PROSITE" id="PS50949">
    <property type="entry name" value="HTH_GNTR"/>
    <property type="match status" value="1"/>
</dbReference>
<dbReference type="EMBL" id="SSSM01000001">
    <property type="protein sequence ID" value="THG33302.1"/>
    <property type="molecule type" value="Genomic_DNA"/>
</dbReference>
<accession>A0A4S4FTK3</accession>
<dbReference type="GO" id="GO:0003700">
    <property type="term" value="F:DNA-binding transcription factor activity"/>
    <property type="evidence" value="ECO:0007669"/>
    <property type="project" value="InterPro"/>
</dbReference>
<reference evidence="5 6" key="1">
    <citation type="submission" date="2019-04" db="EMBL/GenBank/DDBJ databases">
        <authorList>
            <person name="Jiang L."/>
        </authorList>
    </citation>
    <scope>NUCLEOTIDE SEQUENCE [LARGE SCALE GENOMIC DNA]</scope>
    <source>
        <strain evidence="5 6">YIM 131853</strain>
    </source>
</reference>
<dbReference type="GO" id="GO:0003677">
    <property type="term" value="F:DNA binding"/>
    <property type="evidence" value="ECO:0007669"/>
    <property type="project" value="UniProtKB-KW"/>
</dbReference>
<dbReference type="Gene3D" id="1.20.120.530">
    <property type="entry name" value="GntR ligand-binding domain-like"/>
    <property type="match status" value="1"/>
</dbReference>
<comment type="caution">
    <text evidence="5">The sequence shown here is derived from an EMBL/GenBank/DDBJ whole genome shotgun (WGS) entry which is preliminary data.</text>
</comment>
<dbReference type="Proteomes" id="UP000309133">
    <property type="component" value="Unassembled WGS sequence"/>
</dbReference>
<organism evidence="5 6">
    <name type="scientific">Naasia lichenicola</name>
    <dbReference type="NCBI Taxonomy" id="2565933"/>
    <lineage>
        <taxon>Bacteria</taxon>
        <taxon>Bacillati</taxon>
        <taxon>Actinomycetota</taxon>
        <taxon>Actinomycetes</taxon>
        <taxon>Micrococcales</taxon>
        <taxon>Microbacteriaceae</taxon>
        <taxon>Naasia</taxon>
    </lineage>
</organism>
<keyword evidence="3" id="KW-0804">Transcription</keyword>
<proteinExistence type="predicted"/>
<dbReference type="SUPFAM" id="SSF46785">
    <property type="entry name" value="Winged helix' DNA-binding domain"/>
    <property type="match status" value="1"/>
</dbReference>
<evidence type="ECO:0000256" key="1">
    <source>
        <dbReference type="ARBA" id="ARBA00023015"/>
    </source>
</evidence>
<dbReference type="InterPro" id="IPR011711">
    <property type="entry name" value="GntR_C"/>
</dbReference>
<dbReference type="Gene3D" id="1.10.10.10">
    <property type="entry name" value="Winged helix-like DNA-binding domain superfamily/Winged helix DNA-binding domain"/>
    <property type="match status" value="1"/>
</dbReference>
<dbReference type="SMART" id="SM00345">
    <property type="entry name" value="HTH_GNTR"/>
    <property type="match status" value="1"/>
</dbReference>
<evidence type="ECO:0000313" key="5">
    <source>
        <dbReference type="EMBL" id="THG33302.1"/>
    </source>
</evidence>
<evidence type="ECO:0000313" key="6">
    <source>
        <dbReference type="Proteomes" id="UP000309133"/>
    </source>
</evidence>
<dbReference type="AlphaFoldDB" id="A0A4S4FTK3"/>
<evidence type="ECO:0000256" key="3">
    <source>
        <dbReference type="ARBA" id="ARBA00023163"/>
    </source>
</evidence>
<evidence type="ECO:0000256" key="2">
    <source>
        <dbReference type="ARBA" id="ARBA00023125"/>
    </source>
</evidence>
<dbReference type="InterPro" id="IPR036388">
    <property type="entry name" value="WH-like_DNA-bd_sf"/>
</dbReference>
<dbReference type="SUPFAM" id="SSF48008">
    <property type="entry name" value="GntR ligand-binding domain-like"/>
    <property type="match status" value="1"/>
</dbReference>
<name>A0A4S4FTK3_9MICO</name>
<dbReference type="InterPro" id="IPR008920">
    <property type="entry name" value="TF_FadR/GntR_C"/>
</dbReference>
<evidence type="ECO:0000259" key="4">
    <source>
        <dbReference type="PROSITE" id="PS50949"/>
    </source>
</evidence>
<keyword evidence="1" id="KW-0805">Transcription regulation</keyword>
<dbReference type="InterPro" id="IPR000524">
    <property type="entry name" value="Tscrpt_reg_HTH_GntR"/>
</dbReference>
<dbReference type="Pfam" id="PF00392">
    <property type="entry name" value="GntR"/>
    <property type="match status" value="1"/>
</dbReference>
<gene>
    <name evidence="5" type="ORF">E6C64_02820</name>
</gene>
<feature type="domain" description="HTH gntR-type" evidence="4">
    <location>
        <begin position="26"/>
        <end position="92"/>
    </location>
</feature>
<dbReference type="PANTHER" id="PTHR43537:SF5">
    <property type="entry name" value="UXU OPERON TRANSCRIPTIONAL REGULATOR"/>
    <property type="match status" value="1"/>
</dbReference>
<dbReference type="PANTHER" id="PTHR43537">
    <property type="entry name" value="TRANSCRIPTIONAL REGULATOR, GNTR FAMILY"/>
    <property type="match status" value="1"/>
</dbReference>
<dbReference type="Pfam" id="PF07729">
    <property type="entry name" value="FCD"/>
    <property type="match status" value="1"/>
</dbReference>